<comment type="caution">
    <text evidence="2">The sequence shown here is derived from an EMBL/GenBank/DDBJ whole genome shotgun (WGS) entry which is preliminary data.</text>
</comment>
<feature type="compositionally biased region" description="Basic and acidic residues" evidence="1">
    <location>
        <begin position="76"/>
        <end position="85"/>
    </location>
</feature>
<dbReference type="Proteomes" id="UP000298416">
    <property type="component" value="Unassembled WGS sequence"/>
</dbReference>
<feature type="compositionally biased region" description="Polar residues" evidence="1">
    <location>
        <begin position="31"/>
        <end position="44"/>
    </location>
</feature>
<organism evidence="2">
    <name type="scientific">Salvia splendens</name>
    <name type="common">Scarlet sage</name>
    <dbReference type="NCBI Taxonomy" id="180675"/>
    <lineage>
        <taxon>Eukaryota</taxon>
        <taxon>Viridiplantae</taxon>
        <taxon>Streptophyta</taxon>
        <taxon>Embryophyta</taxon>
        <taxon>Tracheophyta</taxon>
        <taxon>Spermatophyta</taxon>
        <taxon>Magnoliopsida</taxon>
        <taxon>eudicotyledons</taxon>
        <taxon>Gunneridae</taxon>
        <taxon>Pentapetalae</taxon>
        <taxon>asterids</taxon>
        <taxon>lamiids</taxon>
        <taxon>Lamiales</taxon>
        <taxon>Lamiaceae</taxon>
        <taxon>Nepetoideae</taxon>
        <taxon>Mentheae</taxon>
        <taxon>Salviinae</taxon>
        <taxon>Salvia</taxon>
        <taxon>Salvia subgen. Calosphace</taxon>
        <taxon>core Calosphace</taxon>
    </lineage>
</organism>
<name>A0A8X8VXP8_SALSN</name>
<evidence type="ECO:0008006" key="4">
    <source>
        <dbReference type="Google" id="ProtNLM"/>
    </source>
</evidence>
<evidence type="ECO:0000313" key="3">
    <source>
        <dbReference type="Proteomes" id="UP000298416"/>
    </source>
</evidence>
<evidence type="ECO:0000256" key="1">
    <source>
        <dbReference type="SAM" id="MobiDB-lite"/>
    </source>
</evidence>
<gene>
    <name evidence="2" type="ORF">SASPL_155871</name>
</gene>
<proteinExistence type="predicted"/>
<dbReference type="EMBL" id="PNBA02000171">
    <property type="protein sequence ID" value="KAG6384325.1"/>
    <property type="molecule type" value="Genomic_DNA"/>
</dbReference>
<evidence type="ECO:0000313" key="2">
    <source>
        <dbReference type="EMBL" id="KAG6384325.1"/>
    </source>
</evidence>
<accession>A0A8X8VXP8</accession>
<feature type="compositionally biased region" description="Low complexity" evidence="1">
    <location>
        <begin position="21"/>
        <end position="30"/>
    </location>
</feature>
<keyword evidence="3" id="KW-1185">Reference proteome</keyword>
<sequence length="85" mass="9275">MKTAPTSPSPKMAISTISTTLSGTLRSGSSNPSSPTTEFSPHSESWSEDEIFGLLEVWGERYVELGRPQPSRRGLGRRDGEGHRD</sequence>
<protein>
    <recommendedName>
        <fullName evidence="4">Myb-like domain-containing protein</fullName>
    </recommendedName>
</protein>
<reference evidence="2" key="1">
    <citation type="submission" date="2018-01" db="EMBL/GenBank/DDBJ databases">
        <authorList>
            <person name="Mao J.F."/>
        </authorList>
    </citation>
    <scope>NUCLEOTIDE SEQUENCE</scope>
    <source>
        <strain evidence="2">Huo1</strain>
        <tissue evidence="2">Leaf</tissue>
    </source>
</reference>
<feature type="region of interest" description="Disordered" evidence="1">
    <location>
        <begin position="21"/>
        <end position="47"/>
    </location>
</feature>
<reference evidence="2" key="2">
    <citation type="submission" date="2020-08" db="EMBL/GenBank/DDBJ databases">
        <title>Plant Genome Project.</title>
        <authorList>
            <person name="Zhang R.-G."/>
        </authorList>
    </citation>
    <scope>NUCLEOTIDE SEQUENCE</scope>
    <source>
        <strain evidence="2">Huo1</strain>
        <tissue evidence="2">Leaf</tissue>
    </source>
</reference>
<dbReference type="AlphaFoldDB" id="A0A8X8VXP8"/>
<feature type="region of interest" description="Disordered" evidence="1">
    <location>
        <begin position="63"/>
        <end position="85"/>
    </location>
</feature>